<name>A0A9P6T1T1_9FUNG</name>
<comment type="caution">
    <text evidence="2">The sequence shown here is derived from an EMBL/GenBank/DDBJ whole genome shotgun (WGS) entry which is preliminary data.</text>
</comment>
<proteinExistence type="predicted"/>
<dbReference type="Proteomes" id="UP000703661">
    <property type="component" value="Unassembled WGS sequence"/>
</dbReference>
<protein>
    <submittedName>
        <fullName evidence="2">Uncharacterized protein</fullName>
    </submittedName>
</protein>
<organism evidence="2 3">
    <name type="scientific">Entomortierella chlamydospora</name>
    <dbReference type="NCBI Taxonomy" id="101097"/>
    <lineage>
        <taxon>Eukaryota</taxon>
        <taxon>Fungi</taxon>
        <taxon>Fungi incertae sedis</taxon>
        <taxon>Mucoromycota</taxon>
        <taxon>Mortierellomycotina</taxon>
        <taxon>Mortierellomycetes</taxon>
        <taxon>Mortierellales</taxon>
        <taxon>Mortierellaceae</taxon>
        <taxon>Entomortierella</taxon>
    </lineage>
</organism>
<sequence length="384" mass="44026">MSKDDFMGMLRACPSLNNLTLEASEEIKRFEANQINLVTTINTGTMEGVEEEEEEGEEEESENHSSAKPSKKSKLSTNKLPLPSPPEFTHPSLEHLHFIGNLIPSFLQYVPNIKSLKLTTILYGDFQDLEHQLQMMAQTKQTQSTETTETKETPQCLSQLTHLYTFTKCQNPSQYMSLINAIPTPNHLVHFEGQVPARIARKFLEIMVEQQSESIERLIVIPGSNSEFQEQEYSPLGFEFNIWRILERCPQLIVLEIPYFLGYASIYITSRLKPVLHGDGSEAGIECVDIVRKIYEPIQEWVCKDLRRLYLRIKDMDRMNPMEQITFDLCVDRLVPPEERQEGDAHRKTLTTRSALEKMVLHKLSGLQKLEELNIGSGCMYGSI</sequence>
<gene>
    <name evidence="2" type="ORF">BGZ80_006948</name>
</gene>
<reference evidence="2" key="1">
    <citation type="journal article" date="2020" name="Fungal Divers.">
        <title>Resolving the Mortierellaceae phylogeny through synthesis of multi-gene phylogenetics and phylogenomics.</title>
        <authorList>
            <person name="Vandepol N."/>
            <person name="Liber J."/>
            <person name="Desiro A."/>
            <person name="Na H."/>
            <person name="Kennedy M."/>
            <person name="Barry K."/>
            <person name="Grigoriev I.V."/>
            <person name="Miller A.N."/>
            <person name="O'Donnell K."/>
            <person name="Stajich J.E."/>
            <person name="Bonito G."/>
        </authorList>
    </citation>
    <scope>NUCLEOTIDE SEQUENCE</scope>
    <source>
        <strain evidence="2">NRRL 2769</strain>
    </source>
</reference>
<dbReference type="AlphaFoldDB" id="A0A9P6T1T1"/>
<accession>A0A9P6T1T1</accession>
<feature type="compositionally biased region" description="Acidic residues" evidence="1">
    <location>
        <begin position="48"/>
        <end position="61"/>
    </location>
</feature>
<evidence type="ECO:0000313" key="3">
    <source>
        <dbReference type="Proteomes" id="UP000703661"/>
    </source>
</evidence>
<feature type="region of interest" description="Disordered" evidence="1">
    <location>
        <begin position="41"/>
        <end position="87"/>
    </location>
</feature>
<evidence type="ECO:0000256" key="1">
    <source>
        <dbReference type="SAM" id="MobiDB-lite"/>
    </source>
</evidence>
<keyword evidence="3" id="KW-1185">Reference proteome</keyword>
<dbReference type="EMBL" id="JAAAID010000348">
    <property type="protein sequence ID" value="KAG0018618.1"/>
    <property type="molecule type" value="Genomic_DNA"/>
</dbReference>
<evidence type="ECO:0000313" key="2">
    <source>
        <dbReference type="EMBL" id="KAG0018618.1"/>
    </source>
</evidence>